<gene>
    <name evidence="3" type="ORF">IAR55_004717</name>
</gene>
<dbReference type="Pfam" id="PF00149">
    <property type="entry name" value="Metallophos"/>
    <property type="match status" value="1"/>
</dbReference>
<dbReference type="GO" id="GO:0016791">
    <property type="term" value="F:phosphatase activity"/>
    <property type="evidence" value="ECO:0007669"/>
    <property type="project" value="TreeGrafter"/>
</dbReference>
<dbReference type="Proteomes" id="UP001388673">
    <property type="component" value="Unassembled WGS sequence"/>
</dbReference>
<dbReference type="GO" id="GO:0005737">
    <property type="term" value="C:cytoplasm"/>
    <property type="evidence" value="ECO:0007669"/>
    <property type="project" value="TreeGrafter"/>
</dbReference>
<comment type="caution">
    <text evidence="3">The sequence shown here is derived from an EMBL/GenBank/DDBJ whole genome shotgun (WGS) entry which is preliminary data.</text>
</comment>
<feature type="compositionally biased region" description="Basic and acidic residues" evidence="1">
    <location>
        <begin position="467"/>
        <end position="476"/>
    </location>
</feature>
<feature type="compositionally biased region" description="Pro residues" evidence="1">
    <location>
        <begin position="1"/>
        <end position="23"/>
    </location>
</feature>
<dbReference type="PANTHER" id="PTHR42850">
    <property type="entry name" value="METALLOPHOSPHOESTERASE"/>
    <property type="match status" value="1"/>
</dbReference>
<reference evidence="3 4" key="1">
    <citation type="journal article" date="2024" name="bioRxiv">
        <title>Comparative genomics of Cryptococcus and Kwoniella reveals pathogenesis evolution and contrasting karyotype dynamics via intercentromeric recombination or chromosome fusion.</title>
        <authorList>
            <person name="Coelho M.A."/>
            <person name="David-Palma M."/>
            <person name="Shea T."/>
            <person name="Bowers K."/>
            <person name="McGinley-Smith S."/>
            <person name="Mohammad A.W."/>
            <person name="Gnirke A."/>
            <person name="Yurkov A.M."/>
            <person name="Nowrousian M."/>
            <person name="Sun S."/>
            <person name="Cuomo C.A."/>
            <person name="Heitman J."/>
        </authorList>
    </citation>
    <scope>NUCLEOTIDE SEQUENCE [LARGE SCALE GENOMIC DNA]</scope>
    <source>
        <strain evidence="3 4">CBS 13917</strain>
    </source>
</reference>
<dbReference type="PANTHER" id="PTHR42850:SF4">
    <property type="entry name" value="ZINC-DEPENDENT ENDOPOLYPHOSPHATASE"/>
    <property type="match status" value="1"/>
</dbReference>
<dbReference type="GO" id="GO:0006798">
    <property type="term" value="P:polyphosphate catabolic process"/>
    <property type="evidence" value="ECO:0007669"/>
    <property type="project" value="TreeGrafter"/>
</dbReference>
<dbReference type="AlphaFoldDB" id="A0AAW0YHY2"/>
<keyword evidence="4" id="KW-1185">Reference proteome</keyword>
<feature type="region of interest" description="Disordered" evidence="1">
    <location>
        <begin position="452"/>
        <end position="498"/>
    </location>
</feature>
<feature type="domain" description="Calcineurin-like phosphoesterase" evidence="2">
    <location>
        <begin position="190"/>
        <end position="276"/>
    </location>
</feature>
<proteinExistence type="predicted"/>
<evidence type="ECO:0000313" key="4">
    <source>
        <dbReference type="Proteomes" id="UP001388673"/>
    </source>
</evidence>
<organism evidence="3 4">
    <name type="scientific">Kwoniella newhampshirensis</name>
    <dbReference type="NCBI Taxonomy" id="1651941"/>
    <lineage>
        <taxon>Eukaryota</taxon>
        <taxon>Fungi</taxon>
        <taxon>Dikarya</taxon>
        <taxon>Basidiomycota</taxon>
        <taxon>Agaricomycotina</taxon>
        <taxon>Tremellomycetes</taxon>
        <taxon>Tremellales</taxon>
        <taxon>Cryptococcaceae</taxon>
        <taxon>Kwoniella</taxon>
    </lineage>
</organism>
<dbReference type="InterPro" id="IPR029052">
    <property type="entry name" value="Metallo-depent_PP-like"/>
</dbReference>
<dbReference type="GO" id="GO:0000298">
    <property type="term" value="F:endopolyphosphatase activity"/>
    <property type="evidence" value="ECO:0007669"/>
    <property type="project" value="TreeGrafter"/>
</dbReference>
<feature type="compositionally biased region" description="Acidic residues" evidence="1">
    <location>
        <begin position="456"/>
        <end position="466"/>
    </location>
</feature>
<accession>A0AAW0YHY2</accession>
<dbReference type="InterPro" id="IPR004843">
    <property type="entry name" value="Calcineurin-like_PHP"/>
</dbReference>
<evidence type="ECO:0000256" key="1">
    <source>
        <dbReference type="SAM" id="MobiDB-lite"/>
    </source>
</evidence>
<feature type="compositionally biased region" description="Low complexity" evidence="1">
    <location>
        <begin position="478"/>
        <end position="497"/>
    </location>
</feature>
<dbReference type="SUPFAM" id="SSF56300">
    <property type="entry name" value="Metallo-dependent phosphatases"/>
    <property type="match status" value="1"/>
</dbReference>
<evidence type="ECO:0000259" key="2">
    <source>
        <dbReference type="Pfam" id="PF00149"/>
    </source>
</evidence>
<sequence>MSRPPSPSSLPPPRYDSTPPPSSPTHSTVPQPYSQPFPSTSTSNRPRYRQKPSFLDEVIPTPSSSHSTDATSNTNLSHTIRRAGSVAIISIFLLSIIFLASTDDSVHSAQNGANTGSLRQIFGVGSQAGVGGAGWVAQDLDAVPESTTSSALTAEATGADGVRPVIDFEQYKTLRTIPADVLDVTTEGKRVIFIGDVHGSYDPLVRLMDNLKYDPTNDRLIHVGDLIAKGLKNEEVLWWMNERRIFGVRGNHDQPVIQWRAWMEWAGGADWEAYMDSLGAGAEEGAIQTLSKEGKRFPENWEWKGEHWKIARALPKRTYLYLLELPLVLHLPSLHTVIVHAGLLPYDPLKSNNDPSQPLVQYSNVTSDMSATAIRNSEEMSILFDIPQNQDPWNLINIRSVYTKGKKKGQITKSGKKGTPWSAIWKEQMGRCTGLGHWAVEGLGEWSVEHEHVDDPQLEDVEDGEMDETKTNEKRQKPGSPEAAGAASGVAGGTTAPEDQLGCSPVTVIYGHAAGRGLDIKPFSKGIDTGCVYGRQLTALVLGDLKGLKGQVVRVGDHQGVLVSEQCGDGGV</sequence>
<dbReference type="KEGG" id="kne:92181975"/>
<feature type="compositionally biased region" description="Polar residues" evidence="1">
    <location>
        <begin position="34"/>
        <end position="45"/>
    </location>
</feature>
<dbReference type="InterPro" id="IPR050126">
    <property type="entry name" value="Ap4A_hydrolase"/>
</dbReference>
<dbReference type="RefSeq" id="XP_066801273.1">
    <property type="nucleotide sequence ID" value="XM_066947814.1"/>
</dbReference>
<dbReference type="Gene3D" id="3.60.21.10">
    <property type="match status" value="1"/>
</dbReference>
<evidence type="ECO:0000313" key="3">
    <source>
        <dbReference type="EMBL" id="KAK8849385.1"/>
    </source>
</evidence>
<dbReference type="GeneID" id="92181975"/>
<protein>
    <recommendedName>
        <fullName evidence="2">Calcineurin-like phosphoesterase domain-containing protein</fullName>
    </recommendedName>
</protein>
<name>A0AAW0YHY2_9TREE</name>
<dbReference type="EMBL" id="JBCAWK010000009">
    <property type="protein sequence ID" value="KAK8849385.1"/>
    <property type="molecule type" value="Genomic_DNA"/>
</dbReference>
<feature type="region of interest" description="Disordered" evidence="1">
    <location>
        <begin position="1"/>
        <end position="48"/>
    </location>
</feature>